<evidence type="ECO:0000313" key="3">
    <source>
        <dbReference type="Proteomes" id="UP001168877"/>
    </source>
</evidence>
<comment type="caution">
    <text evidence="2">The sequence shown here is derived from an EMBL/GenBank/DDBJ whole genome shotgun (WGS) entry which is preliminary data.</text>
</comment>
<name>A0AA39RF59_ACESA</name>
<dbReference type="Pfam" id="PF10551">
    <property type="entry name" value="MULE"/>
    <property type="match status" value="1"/>
</dbReference>
<proteinExistence type="predicted"/>
<reference evidence="2" key="1">
    <citation type="journal article" date="2022" name="Plant J.">
        <title>Strategies of tolerance reflected in two North American maple genomes.</title>
        <authorList>
            <person name="McEvoy S.L."/>
            <person name="Sezen U.U."/>
            <person name="Trouern-Trend A."/>
            <person name="McMahon S.M."/>
            <person name="Schaberg P.G."/>
            <person name="Yang J."/>
            <person name="Wegrzyn J.L."/>
            <person name="Swenson N.G."/>
        </authorList>
    </citation>
    <scope>NUCLEOTIDE SEQUENCE</scope>
    <source>
        <strain evidence="2">NS2018</strain>
    </source>
</reference>
<keyword evidence="3" id="KW-1185">Reference proteome</keyword>
<dbReference type="Proteomes" id="UP001168877">
    <property type="component" value="Unassembled WGS sequence"/>
</dbReference>
<reference evidence="2" key="2">
    <citation type="submission" date="2023-06" db="EMBL/GenBank/DDBJ databases">
        <authorList>
            <person name="Swenson N.G."/>
            <person name="Wegrzyn J.L."/>
            <person name="Mcevoy S.L."/>
        </authorList>
    </citation>
    <scope>NUCLEOTIDE SEQUENCE</scope>
    <source>
        <strain evidence="2">NS2018</strain>
        <tissue evidence="2">Leaf</tissue>
    </source>
</reference>
<protein>
    <recommendedName>
        <fullName evidence="1">MULE transposase domain-containing protein</fullName>
    </recommendedName>
</protein>
<evidence type="ECO:0000259" key="1">
    <source>
        <dbReference type="Pfam" id="PF10551"/>
    </source>
</evidence>
<evidence type="ECO:0000313" key="2">
    <source>
        <dbReference type="EMBL" id="KAK0572242.1"/>
    </source>
</evidence>
<organism evidence="2 3">
    <name type="scientific">Acer saccharum</name>
    <name type="common">Sugar maple</name>
    <dbReference type="NCBI Taxonomy" id="4024"/>
    <lineage>
        <taxon>Eukaryota</taxon>
        <taxon>Viridiplantae</taxon>
        <taxon>Streptophyta</taxon>
        <taxon>Embryophyta</taxon>
        <taxon>Tracheophyta</taxon>
        <taxon>Spermatophyta</taxon>
        <taxon>Magnoliopsida</taxon>
        <taxon>eudicotyledons</taxon>
        <taxon>Gunneridae</taxon>
        <taxon>Pentapetalae</taxon>
        <taxon>rosids</taxon>
        <taxon>malvids</taxon>
        <taxon>Sapindales</taxon>
        <taxon>Sapindaceae</taxon>
        <taxon>Hippocastanoideae</taxon>
        <taxon>Acereae</taxon>
        <taxon>Acer</taxon>
    </lineage>
</organism>
<dbReference type="PANTHER" id="PTHR31973">
    <property type="entry name" value="POLYPROTEIN, PUTATIVE-RELATED"/>
    <property type="match status" value="1"/>
</dbReference>
<gene>
    <name evidence="2" type="ORF">LWI29_028414</name>
</gene>
<dbReference type="AlphaFoldDB" id="A0AA39RF59"/>
<dbReference type="EMBL" id="JAUESC010000388">
    <property type="protein sequence ID" value="KAK0572242.1"/>
    <property type="molecule type" value="Genomic_DNA"/>
</dbReference>
<dbReference type="PANTHER" id="PTHR31973:SF199">
    <property type="entry name" value="SWIM-TYPE DOMAIN-CONTAINING PROTEIN"/>
    <property type="match status" value="1"/>
</dbReference>
<accession>A0AA39RF59</accession>
<feature type="domain" description="MULE transposase" evidence="1">
    <location>
        <begin position="95"/>
        <end position="184"/>
    </location>
</feature>
<sequence length="184" mass="21317">MFDFLGKVRKDYVCQSSKAQVYRAKRKASLLIEGSLATQYAKLWDYAEEKRRSNPGSTVVIDTEKGLDKADMFRRIYICLEACKMDWISGCRPIIGLDACHTKGNHKAQLMFAIGIDADNSYYPIAYAIVEKECYMTRFWFLSLLKIDLKLDEDFRITFMTDKQKGLVEAIGKLWKNIEHRNCV</sequence>
<dbReference type="InterPro" id="IPR018289">
    <property type="entry name" value="MULE_transposase_dom"/>
</dbReference>